<gene>
    <name evidence="5" type="primary">rimI</name>
    <name evidence="5" type="ORF">GH810_09420</name>
</gene>
<evidence type="ECO:0000313" key="6">
    <source>
        <dbReference type="Proteomes" id="UP000616595"/>
    </source>
</evidence>
<comment type="function">
    <text evidence="3">Acetylates the N-terminal alanine of ribosomal protein bS18.</text>
</comment>
<dbReference type="RefSeq" id="WP_148568015.1">
    <property type="nucleotide sequence ID" value="NZ_RXYA01000014.1"/>
</dbReference>
<dbReference type="PROSITE" id="PS51186">
    <property type="entry name" value="GNAT"/>
    <property type="match status" value="1"/>
</dbReference>
<reference evidence="5" key="2">
    <citation type="submission" date="2020-10" db="EMBL/GenBank/DDBJ databases">
        <title>Comparative genomics of the Acetobacterium genus.</title>
        <authorList>
            <person name="Marshall C."/>
            <person name="May H."/>
            <person name="Norman S."/>
        </authorList>
    </citation>
    <scope>NUCLEOTIDE SEQUENCE</scope>
    <source>
        <strain evidence="5">DER-2019</strain>
    </source>
</reference>
<dbReference type="EC" id="2.3.1.266" evidence="3"/>
<dbReference type="PANTHER" id="PTHR42919">
    <property type="entry name" value="N-ALPHA-ACETYLTRANSFERASE"/>
    <property type="match status" value="1"/>
</dbReference>
<dbReference type="AlphaFoldDB" id="A0A923I3R2"/>
<feature type="domain" description="N-acetyltransferase" evidence="4">
    <location>
        <begin position="2"/>
        <end position="146"/>
    </location>
</feature>
<keyword evidence="2" id="KW-0012">Acyltransferase</keyword>
<dbReference type="InterPro" id="IPR006464">
    <property type="entry name" value="AcTrfase_RimI/Ard1"/>
</dbReference>
<dbReference type="Pfam" id="PF00583">
    <property type="entry name" value="Acetyltransf_1"/>
    <property type="match status" value="1"/>
</dbReference>
<organism evidence="5 6">
    <name type="scientific">Acetobacterium paludosum</name>
    <dbReference type="NCBI Taxonomy" id="52693"/>
    <lineage>
        <taxon>Bacteria</taxon>
        <taxon>Bacillati</taxon>
        <taxon>Bacillota</taxon>
        <taxon>Clostridia</taxon>
        <taxon>Eubacteriales</taxon>
        <taxon>Eubacteriaceae</taxon>
        <taxon>Acetobacterium</taxon>
    </lineage>
</organism>
<evidence type="ECO:0000313" key="5">
    <source>
        <dbReference type="EMBL" id="MBC3888525.1"/>
    </source>
</evidence>
<sequence length="149" mass="17054">MISYRLMKPQDTPGVFRVDQDCFIHNWSLESYQNETENILSNYIVAELDGEIVGFGGFWLVIDEAHITNIGVLEKYRHCGIGDSIIKEMLSLACQNGCVGMTLEVSADNDPAIKFYKKNGFVKEGIRKNYYGNGIDGFIMWRHNLEYEK</sequence>
<dbReference type="InterPro" id="IPR000182">
    <property type="entry name" value="GNAT_dom"/>
</dbReference>
<keyword evidence="1" id="KW-0808">Transferase</keyword>
<dbReference type="InterPro" id="IPR051556">
    <property type="entry name" value="N-term/lysine_N-AcTrnsfr"/>
</dbReference>
<dbReference type="SUPFAM" id="SSF55729">
    <property type="entry name" value="Acyl-CoA N-acyltransferases (Nat)"/>
    <property type="match status" value="1"/>
</dbReference>
<dbReference type="InterPro" id="IPR016181">
    <property type="entry name" value="Acyl_CoA_acyltransferase"/>
</dbReference>
<evidence type="ECO:0000256" key="1">
    <source>
        <dbReference type="ARBA" id="ARBA00022679"/>
    </source>
</evidence>
<dbReference type="OrthoDB" id="9797806at2"/>
<dbReference type="Proteomes" id="UP000616595">
    <property type="component" value="Unassembled WGS sequence"/>
</dbReference>
<comment type="subcellular location">
    <subcellularLocation>
        <location evidence="3">Cytoplasm</location>
    </subcellularLocation>
</comment>
<name>A0A923I3R2_9FIRM</name>
<keyword evidence="6" id="KW-1185">Reference proteome</keyword>
<accession>A0A923I3R2</accession>
<comment type="similarity">
    <text evidence="3">Belongs to the acetyltransferase family. RimI subfamily.</text>
</comment>
<proteinExistence type="inferred from homology"/>
<dbReference type="Gene3D" id="3.40.630.30">
    <property type="match status" value="1"/>
</dbReference>
<comment type="caution">
    <text evidence="5">The sequence shown here is derived from an EMBL/GenBank/DDBJ whole genome shotgun (WGS) entry which is preliminary data.</text>
</comment>
<protein>
    <recommendedName>
        <fullName evidence="3">[Ribosomal protein bS18]-alanine N-acetyltransferase</fullName>
        <ecNumber evidence="3">2.3.1.266</ecNumber>
    </recommendedName>
</protein>
<dbReference type="EMBL" id="WJBD01000010">
    <property type="protein sequence ID" value="MBC3888525.1"/>
    <property type="molecule type" value="Genomic_DNA"/>
</dbReference>
<keyword evidence="3" id="KW-0963">Cytoplasm</keyword>
<evidence type="ECO:0000256" key="3">
    <source>
        <dbReference type="RuleBase" id="RU363094"/>
    </source>
</evidence>
<comment type="catalytic activity">
    <reaction evidence="3">
        <text>N-terminal L-alanyl-[ribosomal protein bS18] + acetyl-CoA = N-terminal N(alpha)-acetyl-L-alanyl-[ribosomal protein bS18] + CoA + H(+)</text>
        <dbReference type="Rhea" id="RHEA:43756"/>
        <dbReference type="Rhea" id="RHEA-COMP:10676"/>
        <dbReference type="Rhea" id="RHEA-COMP:10677"/>
        <dbReference type="ChEBI" id="CHEBI:15378"/>
        <dbReference type="ChEBI" id="CHEBI:57287"/>
        <dbReference type="ChEBI" id="CHEBI:57288"/>
        <dbReference type="ChEBI" id="CHEBI:64718"/>
        <dbReference type="ChEBI" id="CHEBI:83683"/>
        <dbReference type="EC" id="2.3.1.266"/>
    </reaction>
</comment>
<dbReference type="NCBIfam" id="TIGR01575">
    <property type="entry name" value="rimI"/>
    <property type="match status" value="1"/>
</dbReference>
<dbReference type="CDD" id="cd04301">
    <property type="entry name" value="NAT_SF"/>
    <property type="match status" value="1"/>
</dbReference>
<dbReference type="PANTHER" id="PTHR42919:SF8">
    <property type="entry name" value="N-ALPHA-ACETYLTRANSFERASE 50"/>
    <property type="match status" value="1"/>
</dbReference>
<reference evidence="5" key="1">
    <citation type="submission" date="2019-10" db="EMBL/GenBank/DDBJ databases">
        <authorList>
            <person name="Ross D.E."/>
            <person name="Gulliver D."/>
        </authorList>
    </citation>
    <scope>NUCLEOTIDE SEQUENCE</scope>
    <source>
        <strain evidence="5">DER-2019</strain>
    </source>
</reference>
<dbReference type="GO" id="GO:0008999">
    <property type="term" value="F:protein-N-terminal-alanine acetyltransferase activity"/>
    <property type="evidence" value="ECO:0007669"/>
    <property type="project" value="UniProtKB-EC"/>
</dbReference>
<dbReference type="GO" id="GO:0005737">
    <property type="term" value="C:cytoplasm"/>
    <property type="evidence" value="ECO:0007669"/>
    <property type="project" value="UniProtKB-SubCell"/>
</dbReference>
<evidence type="ECO:0000256" key="2">
    <source>
        <dbReference type="ARBA" id="ARBA00023315"/>
    </source>
</evidence>
<evidence type="ECO:0000259" key="4">
    <source>
        <dbReference type="PROSITE" id="PS51186"/>
    </source>
</evidence>